<comment type="subcellular location">
    <subcellularLocation>
        <location evidence="1">Cell membrane</location>
        <topology evidence="1">Multi-pass membrane protein</topology>
    </subcellularLocation>
</comment>
<dbReference type="AlphaFoldDB" id="A0A9X4KEA7"/>
<dbReference type="InterPro" id="IPR005524">
    <property type="entry name" value="DUF318"/>
</dbReference>
<sequence length="371" mass="39647">MTNAANKWTLTLSASLMLTLLYFVASGRQWSWPFDSPVFGADQWHSVKTVFVSLFLEALPFMLLGVLVSSVLQSFVSEAALARLIPRNPLLGVLCACLLGIALPVCECGMIPVVRRLLRKGMPAYVGTTYILAAPIVNPVTVLATFSAFRSAPEMALYRTALGFAAAAAVGLLLYRFSGRTAYPLKADTGSHPQAGSHLPANGPPFADSRLHAGSHPQANSAHAHRASSLAPSSRFLSFCAHAADEFFEMGKYLMLGAFLTALIQTFVGREELLALGGGVFGSHLLMMGYAYVISLCSTSDAFVAASFNGVFPASALLAFLVYGPMVDFKNTLMLLSAFKARFVLRLLLLVTAAVLALSLLAGWWLRNAAG</sequence>
<keyword evidence="9" id="KW-1185">Reference proteome</keyword>
<dbReference type="PANTHER" id="PTHR34184">
    <property type="entry name" value="UPF0718 PROTEIN YCGR"/>
    <property type="match status" value="1"/>
</dbReference>
<dbReference type="RefSeq" id="WP_277563896.1">
    <property type="nucleotide sequence ID" value="NZ_JAPDHZ010000002.1"/>
</dbReference>
<keyword evidence="4 7" id="KW-0812">Transmembrane</keyword>
<dbReference type="Pfam" id="PF03773">
    <property type="entry name" value="ArsP_1"/>
    <property type="match status" value="1"/>
</dbReference>
<dbReference type="EMBL" id="JAPDHZ010000002">
    <property type="protein sequence ID" value="MDG0790014.1"/>
    <property type="molecule type" value="Genomic_DNA"/>
</dbReference>
<keyword evidence="6 7" id="KW-0472">Membrane</keyword>
<evidence type="ECO:0000313" key="9">
    <source>
        <dbReference type="Proteomes" id="UP001153387"/>
    </source>
</evidence>
<accession>A0A9X4KEA7</accession>
<feature type="transmembrane region" description="Helical" evidence="7">
    <location>
        <begin position="90"/>
        <end position="113"/>
    </location>
</feature>
<evidence type="ECO:0000256" key="5">
    <source>
        <dbReference type="ARBA" id="ARBA00022989"/>
    </source>
</evidence>
<dbReference type="PANTHER" id="PTHR34184:SF4">
    <property type="entry name" value="UPF0718 PROTEIN YCGR"/>
    <property type="match status" value="1"/>
</dbReference>
<feature type="transmembrane region" description="Helical" evidence="7">
    <location>
        <begin position="50"/>
        <end position="69"/>
    </location>
</feature>
<evidence type="ECO:0000313" key="8">
    <source>
        <dbReference type="EMBL" id="MDG0790014.1"/>
    </source>
</evidence>
<feature type="transmembrane region" description="Helical" evidence="7">
    <location>
        <begin position="343"/>
        <end position="366"/>
    </location>
</feature>
<feature type="transmembrane region" description="Helical" evidence="7">
    <location>
        <begin position="273"/>
        <end position="296"/>
    </location>
</feature>
<comment type="similarity">
    <text evidence="2">Belongs to the UPF0718 family.</text>
</comment>
<evidence type="ECO:0000256" key="3">
    <source>
        <dbReference type="ARBA" id="ARBA00022475"/>
    </source>
</evidence>
<reference evidence="8 9" key="1">
    <citation type="submission" date="2022-10" db="EMBL/GenBank/DDBJ databases">
        <title>Comparative genomic analysis of Cohnella hashimotonis sp. nov., isolated from the International Space Station.</title>
        <authorList>
            <person name="Simpson A."/>
            <person name="Venkateswaran K."/>
        </authorList>
    </citation>
    <scope>NUCLEOTIDE SEQUENCE [LARGE SCALE GENOMIC DNA]</scope>
    <source>
        <strain evidence="8 9">DSM 18997</strain>
    </source>
</reference>
<organism evidence="8 9">
    <name type="scientific">Cohnella ginsengisoli</name>
    <dbReference type="NCBI Taxonomy" id="425004"/>
    <lineage>
        <taxon>Bacteria</taxon>
        <taxon>Bacillati</taxon>
        <taxon>Bacillota</taxon>
        <taxon>Bacilli</taxon>
        <taxon>Bacillales</taxon>
        <taxon>Paenibacillaceae</taxon>
        <taxon>Cohnella</taxon>
    </lineage>
</organism>
<evidence type="ECO:0000256" key="7">
    <source>
        <dbReference type="SAM" id="Phobius"/>
    </source>
</evidence>
<dbReference type="InterPro" id="IPR052923">
    <property type="entry name" value="UPF0718"/>
</dbReference>
<keyword evidence="5 7" id="KW-1133">Transmembrane helix</keyword>
<evidence type="ECO:0000256" key="2">
    <source>
        <dbReference type="ARBA" id="ARBA00006386"/>
    </source>
</evidence>
<proteinExistence type="inferred from homology"/>
<dbReference type="Proteomes" id="UP001153387">
    <property type="component" value="Unassembled WGS sequence"/>
</dbReference>
<feature type="transmembrane region" description="Helical" evidence="7">
    <location>
        <begin position="156"/>
        <end position="175"/>
    </location>
</feature>
<comment type="caution">
    <text evidence="8">The sequence shown here is derived from an EMBL/GenBank/DDBJ whole genome shotgun (WGS) entry which is preliminary data.</text>
</comment>
<gene>
    <name evidence="8" type="ORF">OMP38_03475</name>
</gene>
<evidence type="ECO:0000256" key="6">
    <source>
        <dbReference type="ARBA" id="ARBA00023136"/>
    </source>
</evidence>
<keyword evidence="3" id="KW-1003">Cell membrane</keyword>
<feature type="transmembrane region" description="Helical" evidence="7">
    <location>
        <begin position="125"/>
        <end position="149"/>
    </location>
</feature>
<name>A0A9X4KEA7_9BACL</name>
<protein>
    <submittedName>
        <fullName evidence="8">Permease</fullName>
    </submittedName>
</protein>
<evidence type="ECO:0000256" key="4">
    <source>
        <dbReference type="ARBA" id="ARBA00022692"/>
    </source>
</evidence>
<evidence type="ECO:0000256" key="1">
    <source>
        <dbReference type="ARBA" id="ARBA00004651"/>
    </source>
</evidence>
<feature type="transmembrane region" description="Helical" evidence="7">
    <location>
        <begin position="302"/>
        <end position="323"/>
    </location>
</feature>
<dbReference type="GO" id="GO:0005886">
    <property type="term" value="C:plasma membrane"/>
    <property type="evidence" value="ECO:0007669"/>
    <property type="project" value="UniProtKB-SubCell"/>
</dbReference>